<dbReference type="SUPFAM" id="SSF140102">
    <property type="entry name" value="ISY1 domain-like"/>
    <property type="match status" value="1"/>
</dbReference>
<sequence>MQDRLREIEGTLARAKERKNTILYKLSKRRQEEERLASLGVERLPTNPHDVDDVKVIKYVLFRLKQEIGDKTAQLRDPKLLSIDKDGEAVVRAKNDEVNKLLSRKAQWEARLSYLADESAAPRSRRKVFFGCAKELPEAITTRKRQRGEGEPRAVQAEAASSADEVSDADDEHGSAAEQAETELANTRDQDYIERVQWLGSSAADAELLRFEREAEAKMRPKADPAAARAGSSSLILSYWKDGKLTIPDEEHFKKQLVDGRKKALQERLSALRNKN</sequence>
<reference evidence="5 6" key="1">
    <citation type="journal article" date="2021" name="MBio">
        <title>A New Model Trypanosomatid, Novymonas esmeraldas: Genomic Perception of Its 'Candidatus Pandoraea novymonadis' Endosymbiont.</title>
        <authorList>
            <person name="Zakharova A."/>
            <person name="Saura A."/>
            <person name="Butenko A."/>
            <person name="Podesvova L."/>
            <person name="Warmusova S."/>
            <person name="Kostygov A.Y."/>
            <person name="Nenarokova A."/>
            <person name="Lukes J."/>
            <person name="Opperdoes F.R."/>
            <person name="Yurchenko V."/>
        </authorList>
    </citation>
    <scope>NUCLEOTIDE SEQUENCE [LARGE SCALE GENOMIC DNA]</scope>
    <source>
        <strain evidence="5 6">E262AT.01</strain>
    </source>
</reference>
<evidence type="ECO:0000313" key="5">
    <source>
        <dbReference type="EMBL" id="KAK7194450.1"/>
    </source>
</evidence>
<feature type="compositionally biased region" description="Low complexity" evidence="4">
    <location>
        <begin position="154"/>
        <end position="164"/>
    </location>
</feature>
<comment type="subcellular location">
    <subcellularLocation>
        <location evidence="1">Nucleus</location>
    </subcellularLocation>
</comment>
<keyword evidence="6" id="KW-1185">Reference proteome</keyword>
<dbReference type="GO" id="GO:0005634">
    <property type="term" value="C:nucleus"/>
    <property type="evidence" value="ECO:0007669"/>
    <property type="project" value="UniProtKB-SubCell"/>
</dbReference>
<dbReference type="Gene3D" id="1.10.287.660">
    <property type="entry name" value="Helix hairpin bin"/>
    <property type="match status" value="1"/>
</dbReference>
<comment type="similarity">
    <text evidence="2">Belongs to the ISY1 family.</text>
</comment>
<dbReference type="FunFam" id="1.10.287.660:FF:000010">
    <property type="entry name" value="Isy1 splicing protein-like protein"/>
    <property type="match status" value="1"/>
</dbReference>
<keyword evidence="3" id="KW-0539">Nucleus</keyword>
<dbReference type="EMBL" id="JAECZO010000037">
    <property type="protein sequence ID" value="KAK7194450.1"/>
    <property type="molecule type" value="Genomic_DNA"/>
</dbReference>
<organism evidence="5 6">
    <name type="scientific">Novymonas esmeraldas</name>
    <dbReference type="NCBI Taxonomy" id="1808958"/>
    <lineage>
        <taxon>Eukaryota</taxon>
        <taxon>Discoba</taxon>
        <taxon>Euglenozoa</taxon>
        <taxon>Kinetoplastea</taxon>
        <taxon>Metakinetoplastina</taxon>
        <taxon>Trypanosomatida</taxon>
        <taxon>Trypanosomatidae</taxon>
        <taxon>Novymonas</taxon>
    </lineage>
</organism>
<dbReference type="Pfam" id="PF06246">
    <property type="entry name" value="Isy1"/>
    <property type="match status" value="1"/>
</dbReference>
<protein>
    <submittedName>
        <fullName evidence="5">Isy1-like splicing family</fullName>
    </submittedName>
</protein>
<dbReference type="InterPro" id="IPR009360">
    <property type="entry name" value="Isy1"/>
</dbReference>
<evidence type="ECO:0000256" key="4">
    <source>
        <dbReference type="SAM" id="MobiDB-lite"/>
    </source>
</evidence>
<dbReference type="AlphaFoldDB" id="A0AAW0ENH9"/>
<proteinExistence type="inferred from homology"/>
<gene>
    <name evidence="5" type="ORF">NESM_000361600</name>
</gene>
<name>A0AAW0ENH9_9TRYP</name>
<dbReference type="PANTHER" id="PTHR13021">
    <property type="entry name" value="PRE-MRNA-SPLICING FACTOR ISY1"/>
    <property type="match status" value="1"/>
</dbReference>
<evidence type="ECO:0000256" key="3">
    <source>
        <dbReference type="ARBA" id="ARBA00023242"/>
    </source>
</evidence>
<evidence type="ECO:0000256" key="2">
    <source>
        <dbReference type="ARBA" id="ARBA00007002"/>
    </source>
</evidence>
<feature type="region of interest" description="Disordered" evidence="4">
    <location>
        <begin position="141"/>
        <end position="187"/>
    </location>
</feature>
<dbReference type="InterPro" id="IPR029012">
    <property type="entry name" value="Helix_hairpin_bin_sf"/>
</dbReference>
<comment type="caution">
    <text evidence="5">The sequence shown here is derived from an EMBL/GenBank/DDBJ whole genome shotgun (WGS) entry which is preliminary data.</text>
</comment>
<evidence type="ECO:0000313" key="6">
    <source>
        <dbReference type="Proteomes" id="UP001430356"/>
    </source>
</evidence>
<accession>A0AAW0ENH9</accession>
<dbReference type="Proteomes" id="UP001430356">
    <property type="component" value="Unassembled WGS sequence"/>
</dbReference>
<dbReference type="InterPro" id="IPR037200">
    <property type="entry name" value="Isy1_sf"/>
</dbReference>
<dbReference type="GO" id="GO:0000350">
    <property type="term" value="P:generation of catalytic spliceosome for second transesterification step"/>
    <property type="evidence" value="ECO:0007669"/>
    <property type="project" value="InterPro"/>
</dbReference>
<evidence type="ECO:0000256" key="1">
    <source>
        <dbReference type="ARBA" id="ARBA00004123"/>
    </source>
</evidence>